<dbReference type="RefSeq" id="WP_172234156.1">
    <property type="nucleotide sequence ID" value="NZ_CP035946.1"/>
</dbReference>
<dbReference type="Proteomes" id="UP000786183">
    <property type="component" value="Unassembled WGS sequence"/>
</dbReference>
<feature type="transmembrane region" description="Helical" evidence="8">
    <location>
        <begin position="184"/>
        <end position="204"/>
    </location>
</feature>
<comment type="similarity">
    <text evidence="2">Belongs to the BCCT transporter (TC 2.A.15) family.</text>
</comment>
<dbReference type="PANTHER" id="PTHR30047:SF7">
    <property type="entry name" value="HIGH-AFFINITY CHOLINE TRANSPORT PROTEIN"/>
    <property type="match status" value="1"/>
</dbReference>
<keyword evidence="4" id="KW-1003">Cell membrane</keyword>
<evidence type="ECO:0000256" key="5">
    <source>
        <dbReference type="ARBA" id="ARBA00022692"/>
    </source>
</evidence>
<comment type="subcellular location">
    <subcellularLocation>
        <location evidence="1">Cell membrane</location>
        <topology evidence="1">Multi-pass membrane protein</topology>
    </subcellularLocation>
</comment>
<proteinExistence type="inferred from homology"/>
<keyword evidence="6 8" id="KW-1133">Transmembrane helix</keyword>
<dbReference type="Pfam" id="PF02028">
    <property type="entry name" value="BCCT"/>
    <property type="match status" value="1"/>
</dbReference>
<accession>A0ABS7WRQ2</accession>
<keyword evidence="10" id="KW-1185">Reference proteome</keyword>
<dbReference type="PANTHER" id="PTHR30047">
    <property type="entry name" value="HIGH-AFFINITY CHOLINE TRANSPORT PROTEIN-RELATED"/>
    <property type="match status" value="1"/>
</dbReference>
<feature type="transmembrane region" description="Helical" evidence="8">
    <location>
        <begin position="133"/>
        <end position="156"/>
    </location>
</feature>
<feature type="transmembrane region" description="Helical" evidence="8">
    <location>
        <begin position="45"/>
        <end position="63"/>
    </location>
</feature>
<feature type="transmembrane region" description="Helical" evidence="8">
    <location>
        <begin position="466"/>
        <end position="486"/>
    </location>
</feature>
<feature type="transmembrane region" description="Helical" evidence="8">
    <location>
        <begin position="7"/>
        <end position="25"/>
    </location>
</feature>
<evidence type="ECO:0000256" key="2">
    <source>
        <dbReference type="ARBA" id="ARBA00005658"/>
    </source>
</evidence>
<feature type="transmembrane region" description="Helical" evidence="8">
    <location>
        <begin position="83"/>
        <end position="102"/>
    </location>
</feature>
<feature type="transmembrane region" description="Helical" evidence="8">
    <location>
        <begin position="440"/>
        <end position="460"/>
    </location>
</feature>
<evidence type="ECO:0000313" key="10">
    <source>
        <dbReference type="Proteomes" id="UP000786183"/>
    </source>
</evidence>
<evidence type="ECO:0000313" key="9">
    <source>
        <dbReference type="EMBL" id="MBZ7987422.1"/>
    </source>
</evidence>
<feature type="transmembrane region" description="Helical" evidence="8">
    <location>
        <begin position="341"/>
        <end position="363"/>
    </location>
</feature>
<evidence type="ECO:0000256" key="4">
    <source>
        <dbReference type="ARBA" id="ARBA00022475"/>
    </source>
</evidence>
<comment type="caution">
    <text evidence="9">The sequence shown here is derived from an EMBL/GenBank/DDBJ whole genome shotgun (WGS) entry which is preliminary data.</text>
</comment>
<name>A0ABS7WRQ2_9BACT</name>
<evidence type="ECO:0000256" key="1">
    <source>
        <dbReference type="ARBA" id="ARBA00004651"/>
    </source>
</evidence>
<evidence type="ECO:0000256" key="8">
    <source>
        <dbReference type="SAM" id="Phobius"/>
    </source>
</evidence>
<keyword evidence="7 8" id="KW-0472">Membrane</keyword>
<dbReference type="InterPro" id="IPR000060">
    <property type="entry name" value="BCCT_transptr"/>
</dbReference>
<evidence type="ECO:0000256" key="6">
    <source>
        <dbReference type="ARBA" id="ARBA00022989"/>
    </source>
</evidence>
<dbReference type="EMBL" id="JACGBB010000008">
    <property type="protein sequence ID" value="MBZ7987422.1"/>
    <property type="molecule type" value="Genomic_DNA"/>
</dbReference>
<feature type="transmembrane region" description="Helical" evidence="8">
    <location>
        <begin position="307"/>
        <end position="329"/>
    </location>
</feature>
<evidence type="ECO:0000256" key="3">
    <source>
        <dbReference type="ARBA" id="ARBA00022448"/>
    </source>
</evidence>
<gene>
    <name evidence="9" type="ORF">AVCANL283_04800</name>
</gene>
<sequence length="494" mass="55348">MKKSNLFKISAPFVLVIAIISIIYPKELTNFVIMVTTFFYVSFDWFILWLPLLALVLGLFIAFSKYGKIKLSSHEPEYSTFSWMSMLFTAGIGVGIVFYGPLEALWHYQTSPIGINGNYDQQEAMQNAMSISLFVWGLPAWALYTFGGIIIAYFAYRHNGAFAPQACVEIAFKNRIFTKPISKIIILGAIISIALSVSASVAMAVGQVSSGLKIIFDTDFSSDFYKIIILICLSLAFTLASILPISKGMKILGDWTMIISIILLLFVFISGPTHYFISVIVTSIGEVITKTISHSFNLYIFKSRDWLVWYPLAYIVWWITWTPFVGVFLAKISRGRTLKEFILCSIMIPTGFMVVWFSVFSGYGLLDEVQMSKEIVAMANSSNYEGTIYRILQDFPFSKLTQIITVFLFISFVITTITSAAISLGIMTSDDAKSENKFKAAFWCIIIALVSFAVVVTGKIEGIKAMGSFTGFIFVYLLFIMGAALFKQLRKDTK</sequence>
<organism evidence="9 10">
    <name type="scientific">Campylobacter canadensis</name>
    <dbReference type="NCBI Taxonomy" id="449520"/>
    <lineage>
        <taxon>Bacteria</taxon>
        <taxon>Pseudomonadati</taxon>
        <taxon>Campylobacterota</taxon>
        <taxon>Epsilonproteobacteria</taxon>
        <taxon>Campylobacterales</taxon>
        <taxon>Campylobacteraceae</taxon>
        <taxon>Campylobacter</taxon>
    </lineage>
</organism>
<evidence type="ECO:0000256" key="7">
    <source>
        <dbReference type="ARBA" id="ARBA00023136"/>
    </source>
</evidence>
<feature type="transmembrane region" description="Helical" evidence="8">
    <location>
        <begin position="403"/>
        <end position="428"/>
    </location>
</feature>
<protein>
    <submittedName>
        <fullName evidence="9">BCCT family transporter</fullName>
    </submittedName>
</protein>
<feature type="transmembrane region" description="Helical" evidence="8">
    <location>
        <begin position="255"/>
        <end position="277"/>
    </location>
</feature>
<reference evidence="9 10" key="1">
    <citation type="submission" date="2020-07" db="EMBL/GenBank/DDBJ databases">
        <title>Transfer of Campylobacter canadensis to the novel genus Avispirillum gen. nov., that also includes two novel species recovered from migratory waterfowl: Avispirillum anseris sp. nov. and Avispirillum brantae sp. nov.</title>
        <authorList>
            <person name="Miller W.G."/>
            <person name="Chapman M.H."/>
            <person name="Yee E."/>
            <person name="Inglis G.D."/>
        </authorList>
    </citation>
    <scope>NUCLEOTIDE SEQUENCE [LARGE SCALE GENOMIC DNA]</scope>
    <source>
        <strain evidence="9 10">L283</strain>
    </source>
</reference>
<keyword evidence="3" id="KW-0813">Transport</keyword>
<feature type="transmembrane region" description="Helical" evidence="8">
    <location>
        <begin position="224"/>
        <end position="243"/>
    </location>
</feature>
<keyword evidence="5 8" id="KW-0812">Transmembrane</keyword>